<gene>
    <name evidence="1" type="ORF">Pfra01_000179700</name>
</gene>
<evidence type="ECO:0000313" key="1">
    <source>
        <dbReference type="EMBL" id="GMF18883.1"/>
    </source>
</evidence>
<protein>
    <submittedName>
        <fullName evidence="1">Unnamed protein product</fullName>
    </submittedName>
</protein>
<comment type="caution">
    <text evidence="1">The sequence shown here is derived from an EMBL/GenBank/DDBJ whole genome shotgun (WGS) entry which is preliminary data.</text>
</comment>
<dbReference type="EMBL" id="BSXT01000143">
    <property type="protein sequence ID" value="GMF18883.1"/>
    <property type="molecule type" value="Genomic_DNA"/>
</dbReference>
<keyword evidence="2" id="KW-1185">Reference proteome</keyword>
<dbReference type="OrthoDB" id="68408at2759"/>
<dbReference type="InterPro" id="IPR011989">
    <property type="entry name" value="ARM-like"/>
</dbReference>
<dbReference type="Proteomes" id="UP001165121">
    <property type="component" value="Unassembled WGS sequence"/>
</dbReference>
<organism evidence="1 2">
    <name type="scientific">Phytophthora fragariaefolia</name>
    <dbReference type="NCBI Taxonomy" id="1490495"/>
    <lineage>
        <taxon>Eukaryota</taxon>
        <taxon>Sar</taxon>
        <taxon>Stramenopiles</taxon>
        <taxon>Oomycota</taxon>
        <taxon>Peronosporomycetes</taxon>
        <taxon>Peronosporales</taxon>
        <taxon>Peronosporaceae</taxon>
        <taxon>Phytophthora</taxon>
    </lineage>
</organism>
<proteinExistence type="predicted"/>
<sequence length="180" mass="19809">MWEILLSDNKVLYGRQNPFFLQLPLTLVVMRYDKAVPYLRELAAEILTNIAALDAGRAAATQDKLSATLAFFLEAATNPETSNFGIALADLLCNLSCDQASCLLLICELDARRPRGYLRHSGVVYLVQLTENAGDDALKQSMEALVHNLSWSDPAGKRSIQKLALSSYMNTFALEPAINS</sequence>
<name>A0A9W6TSB4_9STRA</name>
<reference evidence="1" key="1">
    <citation type="submission" date="2023-04" db="EMBL/GenBank/DDBJ databases">
        <title>Phytophthora fragariaefolia NBRC 109709.</title>
        <authorList>
            <person name="Ichikawa N."/>
            <person name="Sato H."/>
            <person name="Tonouchi N."/>
        </authorList>
    </citation>
    <scope>NUCLEOTIDE SEQUENCE</scope>
    <source>
        <strain evidence="1">NBRC 109709</strain>
    </source>
</reference>
<accession>A0A9W6TSB4</accession>
<dbReference type="AlphaFoldDB" id="A0A9W6TSB4"/>
<evidence type="ECO:0000313" key="2">
    <source>
        <dbReference type="Proteomes" id="UP001165121"/>
    </source>
</evidence>
<dbReference type="Gene3D" id="1.25.10.10">
    <property type="entry name" value="Leucine-rich Repeat Variant"/>
    <property type="match status" value="1"/>
</dbReference>